<protein>
    <submittedName>
        <fullName evidence="2">Uncharacterized protein</fullName>
    </submittedName>
</protein>
<reference evidence="2 3" key="1">
    <citation type="journal article" date="2016" name="Sci. Rep.">
        <title>The genome sequence of the outbreeding globe artichoke constructed de novo incorporating a phase-aware low-pass sequencing strategy of F1 progeny.</title>
        <authorList>
            <person name="Scaglione D."/>
            <person name="Reyes-Chin-Wo S."/>
            <person name="Acquadro A."/>
            <person name="Froenicke L."/>
            <person name="Portis E."/>
            <person name="Beitel C."/>
            <person name="Tirone M."/>
            <person name="Mauro R."/>
            <person name="Lo Monaco A."/>
            <person name="Mauromicale G."/>
            <person name="Faccioli P."/>
            <person name="Cattivelli L."/>
            <person name="Rieseberg L."/>
            <person name="Michelmore R."/>
            <person name="Lanteri S."/>
        </authorList>
    </citation>
    <scope>NUCLEOTIDE SEQUENCE [LARGE SCALE GENOMIC DNA]</scope>
    <source>
        <strain evidence="2">2C</strain>
    </source>
</reference>
<dbReference type="PANTHER" id="PTHR31267:SF5">
    <property type="match status" value="1"/>
</dbReference>
<dbReference type="EMBL" id="LEKV01004811">
    <property type="protein sequence ID" value="KVH92623.1"/>
    <property type="molecule type" value="Genomic_DNA"/>
</dbReference>
<feature type="non-terminal residue" evidence="2">
    <location>
        <position position="1"/>
    </location>
</feature>
<feature type="region of interest" description="Disordered" evidence="1">
    <location>
        <begin position="307"/>
        <end position="336"/>
    </location>
</feature>
<comment type="caution">
    <text evidence="2">The sequence shown here is derived from an EMBL/GenBank/DDBJ whole genome shotgun (WGS) entry which is preliminary data.</text>
</comment>
<dbReference type="STRING" id="59895.A0A103XKY0"/>
<sequence>TNFGRYLAENSLERVKINSSRAVVINTSLSSRFNFNEIQMLQRQIMFKQLEELQRQKKLQELNDSGQQNVINQQSLIHNKQASRAQYAPLINGTPVRDASQMFMFGSTNLGQGFQNGLPYSQAQNQILHSMSLASQPVDGTPISSTGHSFSRFSHFQGGTSESSGEQVDTISRSSMSDQFNVPYQERNMFGPVFSQGLDMGGQTGNDQQEFGRGQEQGDWPGNISEKTANINPSQDFTTLDPMEQKFLFNSDDNDLGGFGNMFEGPDNVQALPSLQSGSWSALMQSALEETSSTDTGLQEEWSGLSFQNPELSNDNQPSNFMESGKHPTPWQNNIFQNASSLNSRPEHLKISNASSSFPGLQQYPANHFQLRSDSSHESNQHSHKEAGELYSSAQQREPIEGSAQVQRISPLQVHQGPSGHAGDRHMLELLHKVDKFREYRHGMQSAHTESPPTSEMPKAETVDAITPSNNSSAPQYFGLSIRPSLNPDALQDTSHLVPLKNQDGQRSSKFETQQPLTTLGMSQHVSNSTRQPNVWVDIPSQQNLSSMGFYKAPSGSPSTSDVANDRMETAFEAPKESDSQINVKGGNDLLEASGHVSSSQRIYVEEESFSGCAEAKPSSSSVVVHGSGSEPPAISARHHEAFGHSLKQAHLSPHGYSPLNPTYLDPSVRTAVKNERVDSDTKVPQITSMSQLTSAYENYRNLLVTPAARDNQLVKTSPNPPLQDASQLHRNSSFVQMNLASTSQHGSIWPVTGTNPYAGNQLSLPYLQHLDGPNQDLLASKSKKRKCPTYELLPWHKEATKGSSRPQDMSIAELEWAQAANRIPEKLKEEADSHPKKRIILTTQLMQVLFRPTPAAVLSDDATTCYDTATYFAARLTLGDACSLANHPHMPSDTSDSSSGKNVISKGSGDQNLSKIVEEFIDRSKKLEDELLRMESQDLERFSVINRFAKFHSRAQMLATETASAGGASAVPKLFPQRYVTASPMPRTVPEGHNCLSL</sequence>
<feature type="compositionally biased region" description="Polar residues" evidence="1">
    <location>
        <begin position="893"/>
        <end position="903"/>
    </location>
</feature>
<feature type="compositionally biased region" description="Basic and acidic residues" evidence="1">
    <location>
        <begin position="374"/>
        <end position="388"/>
    </location>
</feature>
<dbReference type="AlphaFoldDB" id="A0A103XKY0"/>
<dbReference type="Proteomes" id="UP000243975">
    <property type="component" value="Unassembled WGS sequence"/>
</dbReference>
<evidence type="ECO:0000256" key="1">
    <source>
        <dbReference type="SAM" id="MobiDB-lite"/>
    </source>
</evidence>
<feature type="region of interest" description="Disordered" evidence="1">
    <location>
        <begin position="371"/>
        <end position="423"/>
    </location>
</feature>
<dbReference type="OMA" id="HGHANLM"/>
<name>A0A103XKY0_CYNCS</name>
<keyword evidence="3" id="KW-1185">Reference proteome</keyword>
<proteinExistence type="predicted"/>
<evidence type="ECO:0000313" key="3">
    <source>
        <dbReference type="Proteomes" id="UP000243975"/>
    </source>
</evidence>
<gene>
    <name evidence="2" type="ORF">Ccrd_005305</name>
</gene>
<organism evidence="2 3">
    <name type="scientific">Cynara cardunculus var. scolymus</name>
    <name type="common">Globe artichoke</name>
    <name type="synonym">Cynara scolymus</name>
    <dbReference type="NCBI Taxonomy" id="59895"/>
    <lineage>
        <taxon>Eukaryota</taxon>
        <taxon>Viridiplantae</taxon>
        <taxon>Streptophyta</taxon>
        <taxon>Embryophyta</taxon>
        <taxon>Tracheophyta</taxon>
        <taxon>Spermatophyta</taxon>
        <taxon>Magnoliopsida</taxon>
        <taxon>eudicotyledons</taxon>
        <taxon>Gunneridae</taxon>
        <taxon>Pentapetalae</taxon>
        <taxon>asterids</taxon>
        <taxon>campanulids</taxon>
        <taxon>Asterales</taxon>
        <taxon>Asteraceae</taxon>
        <taxon>Carduoideae</taxon>
        <taxon>Cardueae</taxon>
        <taxon>Carduinae</taxon>
        <taxon>Cynara</taxon>
    </lineage>
</organism>
<evidence type="ECO:0000313" key="2">
    <source>
        <dbReference type="EMBL" id="KVH92623.1"/>
    </source>
</evidence>
<accession>A0A103XKY0</accession>
<dbReference type="PANTHER" id="PTHR31267">
    <property type="entry name" value="DENTIN SIALOPHOSPHOPROTEIN-LIKE PROTEIN"/>
    <property type="match status" value="1"/>
</dbReference>
<dbReference type="Gramene" id="KVH92623">
    <property type="protein sequence ID" value="KVH92623"/>
    <property type="gene ID" value="Ccrd_005305"/>
</dbReference>
<feature type="compositionally biased region" description="Polar residues" evidence="1">
    <location>
        <begin position="307"/>
        <end position="322"/>
    </location>
</feature>
<feature type="region of interest" description="Disordered" evidence="1">
    <location>
        <begin position="889"/>
        <end position="910"/>
    </location>
</feature>